<dbReference type="Proteomes" id="UP000194546">
    <property type="component" value="Unassembled WGS sequence"/>
</dbReference>
<comment type="caution">
    <text evidence="1">The sequence shown here is derived from an EMBL/GenBank/DDBJ whole genome shotgun (WGS) entry which is preliminary data.</text>
</comment>
<name>A0A242MJC7_CABSO</name>
<evidence type="ECO:0000313" key="2">
    <source>
        <dbReference type="Proteomes" id="UP000194546"/>
    </source>
</evidence>
<sequence>MVFHRSTPWTGLKVFGLLRPTPRLSKHCAGRSASCIYKSELK</sequence>
<protein>
    <submittedName>
        <fullName evidence="1">Uncharacterized protein</fullName>
    </submittedName>
</protein>
<dbReference type="EMBL" id="NBTY01000127">
    <property type="protein sequence ID" value="OTP71400.1"/>
    <property type="molecule type" value="Genomic_DNA"/>
</dbReference>
<organism evidence="1 2">
    <name type="scientific">Caballeronia sordidicola</name>
    <name type="common">Burkholderia sordidicola</name>
    <dbReference type="NCBI Taxonomy" id="196367"/>
    <lineage>
        <taxon>Bacteria</taxon>
        <taxon>Pseudomonadati</taxon>
        <taxon>Pseudomonadota</taxon>
        <taxon>Betaproteobacteria</taxon>
        <taxon>Burkholderiales</taxon>
        <taxon>Burkholderiaceae</taxon>
        <taxon>Caballeronia</taxon>
    </lineage>
</organism>
<gene>
    <name evidence="1" type="ORF">PAMC26510_23610</name>
</gene>
<evidence type="ECO:0000313" key="1">
    <source>
        <dbReference type="EMBL" id="OTP71400.1"/>
    </source>
</evidence>
<dbReference type="AlphaFoldDB" id="A0A242MJC7"/>
<reference evidence="1 2" key="1">
    <citation type="submission" date="2017-03" db="EMBL/GenBank/DDBJ databases">
        <title>Genome analysis of strain PAMC 26510.</title>
        <authorList>
            <person name="Oh H.-M."/>
            <person name="Yang J.-A."/>
        </authorList>
    </citation>
    <scope>NUCLEOTIDE SEQUENCE [LARGE SCALE GENOMIC DNA]</scope>
    <source>
        <strain evidence="1 2">PAMC 26510</strain>
    </source>
</reference>
<accession>A0A242MJC7</accession>
<proteinExistence type="predicted"/>